<protein>
    <submittedName>
        <fullName evidence="2">Uncharacterized protein</fullName>
    </submittedName>
</protein>
<keyword evidence="3" id="KW-1185">Reference proteome</keyword>
<feature type="region of interest" description="Disordered" evidence="1">
    <location>
        <begin position="52"/>
        <end position="73"/>
    </location>
</feature>
<reference evidence="2" key="1">
    <citation type="journal article" date="2021" name="Genome Biol. Evol.">
        <title>A High-Quality Reference Genome for a Parasitic Bivalve with Doubly Uniparental Inheritance (Bivalvia: Unionida).</title>
        <authorList>
            <person name="Smith C.H."/>
        </authorList>
    </citation>
    <scope>NUCLEOTIDE SEQUENCE</scope>
    <source>
        <strain evidence="2">CHS0354</strain>
    </source>
</reference>
<reference evidence="2" key="3">
    <citation type="submission" date="2023-05" db="EMBL/GenBank/DDBJ databases">
        <authorList>
            <person name="Smith C.H."/>
        </authorList>
    </citation>
    <scope>NUCLEOTIDE SEQUENCE</scope>
    <source>
        <strain evidence="2">CHS0354</strain>
        <tissue evidence="2">Mantle</tissue>
    </source>
</reference>
<name>A0AAE0SQY8_9BIVA</name>
<organism evidence="2 3">
    <name type="scientific">Potamilus streckersoni</name>
    <dbReference type="NCBI Taxonomy" id="2493646"/>
    <lineage>
        <taxon>Eukaryota</taxon>
        <taxon>Metazoa</taxon>
        <taxon>Spiralia</taxon>
        <taxon>Lophotrochozoa</taxon>
        <taxon>Mollusca</taxon>
        <taxon>Bivalvia</taxon>
        <taxon>Autobranchia</taxon>
        <taxon>Heteroconchia</taxon>
        <taxon>Palaeoheterodonta</taxon>
        <taxon>Unionida</taxon>
        <taxon>Unionoidea</taxon>
        <taxon>Unionidae</taxon>
        <taxon>Ambleminae</taxon>
        <taxon>Lampsilini</taxon>
        <taxon>Potamilus</taxon>
    </lineage>
</organism>
<accession>A0AAE0SQY8</accession>
<sequence length="136" mass="15914">MNTVFHELSSNKTGAAVLKTSKERSDENYYNKRVWGRDQFEENKTPRRSDNLWISEDKRKGTAKEEKIKDKNISSTRSNKIRAIKDLRVIYDEGGRIKRFVHSRFMNVGDSYNRYPSNMSPGTKYQNTIEVLIDTS</sequence>
<reference evidence="2" key="2">
    <citation type="journal article" date="2021" name="Genome Biol. Evol.">
        <title>Developing a high-quality reference genome for a parasitic bivalve with doubly uniparental inheritance (Bivalvia: Unionida).</title>
        <authorList>
            <person name="Smith C.H."/>
        </authorList>
    </citation>
    <scope>NUCLEOTIDE SEQUENCE</scope>
    <source>
        <strain evidence="2">CHS0354</strain>
        <tissue evidence="2">Mantle</tissue>
    </source>
</reference>
<comment type="caution">
    <text evidence="2">The sequence shown here is derived from an EMBL/GenBank/DDBJ whole genome shotgun (WGS) entry which is preliminary data.</text>
</comment>
<proteinExistence type="predicted"/>
<gene>
    <name evidence="2" type="ORF">CHS0354_038743</name>
</gene>
<dbReference type="AlphaFoldDB" id="A0AAE0SQY8"/>
<feature type="region of interest" description="Disordered" evidence="1">
    <location>
        <begin position="1"/>
        <end position="26"/>
    </location>
</feature>
<evidence type="ECO:0000313" key="3">
    <source>
        <dbReference type="Proteomes" id="UP001195483"/>
    </source>
</evidence>
<dbReference type="Proteomes" id="UP001195483">
    <property type="component" value="Unassembled WGS sequence"/>
</dbReference>
<dbReference type="EMBL" id="JAEAOA010002252">
    <property type="protein sequence ID" value="KAK3596343.1"/>
    <property type="molecule type" value="Genomic_DNA"/>
</dbReference>
<evidence type="ECO:0000313" key="2">
    <source>
        <dbReference type="EMBL" id="KAK3596343.1"/>
    </source>
</evidence>
<evidence type="ECO:0000256" key="1">
    <source>
        <dbReference type="SAM" id="MobiDB-lite"/>
    </source>
</evidence>
<feature type="compositionally biased region" description="Polar residues" evidence="1">
    <location>
        <begin position="1"/>
        <end position="13"/>
    </location>
</feature>
<feature type="compositionally biased region" description="Basic and acidic residues" evidence="1">
    <location>
        <begin position="52"/>
        <end position="72"/>
    </location>
</feature>